<evidence type="ECO:0000313" key="5">
    <source>
        <dbReference type="EMBL" id="SDX36026.1"/>
    </source>
</evidence>
<dbReference type="Pfam" id="PF03466">
    <property type="entry name" value="LysR_substrate"/>
    <property type="match status" value="1"/>
</dbReference>
<organism evidence="5 6">
    <name type="scientific">Acidaminococcus fermentans</name>
    <dbReference type="NCBI Taxonomy" id="905"/>
    <lineage>
        <taxon>Bacteria</taxon>
        <taxon>Bacillati</taxon>
        <taxon>Bacillota</taxon>
        <taxon>Negativicutes</taxon>
        <taxon>Acidaminococcales</taxon>
        <taxon>Acidaminococcaceae</taxon>
        <taxon>Acidaminococcus</taxon>
    </lineage>
</organism>
<dbReference type="Gene3D" id="3.40.190.290">
    <property type="match status" value="1"/>
</dbReference>
<dbReference type="InterPro" id="IPR005119">
    <property type="entry name" value="LysR_subst-bd"/>
</dbReference>
<dbReference type="PANTHER" id="PTHR30126:SF96">
    <property type="entry name" value="TRANSCRIPTIONAL REGULATORY PROTEIN, LYSR FAMILY"/>
    <property type="match status" value="1"/>
</dbReference>
<keyword evidence="2" id="KW-0805">Transcription regulation</keyword>
<gene>
    <name evidence="5" type="ORF">SAMN05216495_1276</name>
</gene>
<evidence type="ECO:0000259" key="4">
    <source>
        <dbReference type="Pfam" id="PF03466"/>
    </source>
</evidence>
<evidence type="ECO:0000256" key="3">
    <source>
        <dbReference type="ARBA" id="ARBA00023163"/>
    </source>
</evidence>
<sequence>MLPQLTDAFIKTQPPGCRVHCLEGSARKLVAFLQDGRADFVISVDDHYGRNTQYQKIRQEYIILAAPRSLIQNPELQKAALPYLSIQTGSFSQPAYPALSLKHFSGLPFILLTKGNVLYTRGRKLLRNAGVIPSSITYMDQLQTSFLAAQTGQGLAFIRAELATIAEDPGQFYFYKIDDKLALRDVKIFYQKAKISPLKEAFLLFCEQHFSQ</sequence>
<name>A0A1H3B238_ACIFE</name>
<accession>A0A1H3B238</accession>
<dbReference type="PANTHER" id="PTHR30126">
    <property type="entry name" value="HTH-TYPE TRANSCRIPTIONAL REGULATOR"/>
    <property type="match status" value="1"/>
</dbReference>
<dbReference type="EMBL" id="FNOP01000027">
    <property type="protein sequence ID" value="SDX36026.1"/>
    <property type="molecule type" value="Genomic_DNA"/>
</dbReference>
<evidence type="ECO:0000313" key="6">
    <source>
        <dbReference type="Proteomes" id="UP000182379"/>
    </source>
</evidence>
<protein>
    <submittedName>
        <fullName evidence="5">LysR substrate binding domain-containing protein</fullName>
    </submittedName>
</protein>
<comment type="similarity">
    <text evidence="1">Belongs to the LysR transcriptional regulatory family.</text>
</comment>
<reference evidence="5 6" key="1">
    <citation type="submission" date="2016-10" db="EMBL/GenBank/DDBJ databases">
        <authorList>
            <person name="Varghese N."/>
            <person name="Submissions S."/>
        </authorList>
    </citation>
    <scope>NUCLEOTIDE SEQUENCE [LARGE SCALE GENOMIC DNA]</scope>
    <source>
        <strain evidence="5 6">WCC6</strain>
    </source>
</reference>
<feature type="domain" description="LysR substrate-binding" evidence="4">
    <location>
        <begin position="2"/>
        <end position="210"/>
    </location>
</feature>
<dbReference type="AlphaFoldDB" id="A0A1H3B238"/>
<dbReference type="CDD" id="cd05466">
    <property type="entry name" value="PBP2_LTTR_substrate"/>
    <property type="match status" value="1"/>
</dbReference>
<evidence type="ECO:0000256" key="2">
    <source>
        <dbReference type="ARBA" id="ARBA00023015"/>
    </source>
</evidence>
<keyword evidence="3" id="KW-0804">Transcription</keyword>
<dbReference type="Proteomes" id="UP000182379">
    <property type="component" value="Unassembled WGS sequence"/>
</dbReference>
<dbReference type="SUPFAM" id="SSF53850">
    <property type="entry name" value="Periplasmic binding protein-like II"/>
    <property type="match status" value="1"/>
</dbReference>
<evidence type="ECO:0000256" key="1">
    <source>
        <dbReference type="ARBA" id="ARBA00009437"/>
    </source>
</evidence>
<proteinExistence type="inferred from homology"/>
<comment type="caution">
    <text evidence="5">The sequence shown here is derived from an EMBL/GenBank/DDBJ whole genome shotgun (WGS) entry which is preliminary data.</text>
</comment>